<feature type="domain" description="RlmI-like PUA" evidence="5">
    <location>
        <begin position="4"/>
        <end position="63"/>
    </location>
</feature>
<reference evidence="6" key="1">
    <citation type="submission" date="2021-02" db="EMBL/GenBank/DDBJ databases">
        <title>Infant gut strain persistence is associated with maternal origin, phylogeny, and functional potential including surface adhesion and iron acquisition.</title>
        <authorList>
            <person name="Lou Y.C."/>
        </authorList>
    </citation>
    <scope>NUCLEOTIDE SEQUENCE</scope>
    <source>
        <strain evidence="6">L3_114_025G1_dasL3_114_025G1_concoct_29</strain>
    </source>
</reference>
<sequence length="387" mass="43686">MNRIRVSKRVEKKLAKGLVLLEASDLENVNLKDQEVEVQSQEGTFLGTAYLSQQNKGLGWFVSKDKVAFNQAFFETLFRQAKEKRSAYYQDDLTTAFRLFNQEGDGFGGLTVDLYGDYAVFSWYNSYVYQICQTISEAFRQIFPEVLGAYEKIRFKGLDYESAHVYGQEAPDFFTVLENGVLYQVFMNDGLMTGIFLDQHEVRGSLVDGLAMGKSLLNMFSYTAAFSVSAAMGGASQTTSVDLAKRSRELSQAHFQANGISTDDHRFVVMDVFEYFKYAKRKGLTYDVIVLDPPSFARNKKQTFSVAKDYHKLISQSLEILNPGGIIIASTNAANVSRQKFTEQIDKGFAGRSYQILNKYGLPADFAYNKKDESSNYLKVISMKVSK</sequence>
<evidence type="ECO:0000259" key="4">
    <source>
        <dbReference type="Pfam" id="PF10672"/>
    </source>
</evidence>
<dbReference type="InterPro" id="IPR036974">
    <property type="entry name" value="PUA_sf"/>
</dbReference>
<dbReference type="GO" id="GO:0003723">
    <property type="term" value="F:RNA binding"/>
    <property type="evidence" value="ECO:0007669"/>
    <property type="project" value="InterPro"/>
</dbReference>
<keyword evidence="3" id="KW-0949">S-adenosyl-L-methionine</keyword>
<accession>A0A942XGV9</accession>
<dbReference type="SUPFAM" id="SSF53335">
    <property type="entry name" value="S-adenosyl-L-methionine-dependent methyltransferases"/>
    <property type="match status" value="1"/>
</dbReference>
<dbReference type="InterPro" id="IPR029063">
    <property type="entry name" value="SAM-dependent_MTases_sf"/>
</dbReference>
<dbReference type="GO" id="GO:0032259">
    <property type="term" value="P:methylation"/>
    <property type="evidence" value="ECO:0007669"/>
    <property type="project" value="UniProtKB-KW"/>
</dbReference>
<dbReference type="InterPro" id="IPR041532">
    <property type="entry name" value="RlmI-like_PUA"/>
</dbReference>
<dbReference type="Pfam" id="PF10672">
    <property type="entry name" value="Methyltrans_SAM"/>
    <property type="match status" value="1"/>
</dbReference>
<dbReference type="PANTHER" id="PTHR43042">
    <property type="entry name" value="SAM-DEPENDENT METHYLTRANSFERASE"/>
    <property type="match status" value="1"/>
</dbReference>
<keyword evidence="1 6" id="KW-0489">Methyltransferase</keyword>
<keyword evidence="2" id="KW-0808">Transferase</keyword>
<comment type="caution">
    <text evidence="6">The sequence shown here is derived from an EMBL/GenBank/DDBJ whole genome shotgun (WGS) entry which is preliminary data.</text>
</comment>
<gene>
    <name evidence="6" type="ORF">KHZ51_04405</name>
</gene>
<dbReference type="Gene3D" id="3.40.50.150">
    <property type="entry name" value="Vaccinia Virus protein VP39"/>
    <property type="match status" value="1"/>
</dbReference>
<dbReference type="PANTHER" id="PTHR43042:SF3">
    <property type="entry name" value="RIBOSOMAL RNA LARGE SUBUNIT METHYLTRANSFERASE YWBD-RELATED"/>
    <property type="match status" value="1"/>
</dbReference>
<dbReference type="CDD" id="cd02440">
    <property type="entry name" value="AdoMet_MTases"/>
    <property type="match status" value="1"/>
</dbReference>
<protein>
    <submittedName>
        <fullName evidence="6">Class I SAM-dependent rRNA methyltransferase</fullName>
    </submittedName>
</protein>
<dbReference type="Gene3D" id="3.30.750.80">
    <property type="entry name" value="RNA methyltransferase domain (HRMD) like"/>
    <property type="match status" value="1"/>
</dbReference>
<dbReference type="AlphaFoldDB" id="A0A942XGV9"/>
<dbReference type="EMBL" id="JAGZLW010000013">
    <property type="protein sequence ID" value="MBS4947944.1"/>
    <property type="molecule type" value="Genomic_DNA"/>
</dbReference>
<proteinExistence type="predicted"/>
<dbReference type="InterPro" id="IPR019614">
    <property type="entry name" value="SAM-dep_methyl-trfase"/>
</dbReference>
<evidence type="ECO:0000256" key="1">
    <source>
        <dbReference type="ARBA" id="ARBA00022603"/>
    </source>
</evidence>
<organism evidence="6 7">
    <name type="scientific">Streptococcus mitis</name>
    <dbReference type="NCBI Taxonomy" id="28037"/>
    <lineage>
        <taxon>Bacteria</taxon>
        <taxon>Bacillati</taxon>
        <taxon>Bacillota</taxon>
        <taxon>Bacilli</taxon>
        <taxon>Lactobacillales</taxon>
        <taxon>Streptococcaceae</taxon>
        <taxon>Streptococcus</taxon>
        <taxon>Streptococcus mitis group</taxon>
    </lineage>
</organism>
<dbReference type="Proteomes" id="UP000759590">
    <property type="component" value="Unassembled WGS sequence"/>
</dbReference>
<evidence type="ECO:0000256" key="3">
    <source>
        <dbReference type="ARBA" id="ARBA00022691"/>
    </source>
</evidence>
<dbReference type="CDD" id="cd11572">
    <property type="entry name" value="RlmI_M_like"/>
    <property type="match status" value="1"/>
</dbReference>
<evidence type="ECO:0000256" key="2">
    <source>
        <dbReference type="ARBA" id="ARBA00022679"/>
    </source>
</evidence>
<evidence type="ECO:0000313" key="7">
    <source>
        <dbReference type="Proteomes" id="UP000759590"/>
    </source>
</evidence>
<evidence type="ECO:0000259" key="5">
    <source>
        <dbReference type="Pfam" id="PF17785"/>
    </source>
</evidence>
<dbReference type="GO" id="GO:0008168">
    <property type="term" value="F:methyltransferase activity"/>
    <property type="evidence" value="ECO:0007669"/>
    <property type="project" value="UniProtKB-KW"/>
</dbReference>
<name>A0A942XGV9_STRMT</name>
<dbReference type="Gene3D" id="2.30.130.10">
    <property type="entry name" value="PUA domain"/>
    <property type="match status" value="1"/>
</dbReference>
<feature type="domain" description="S-adenosylmethionine-dependent methyltransferase" evidence="4">
    <location>
        <begin position="169"/>
        <end position="344"/>
    </location>
</feature>
<dbReference type="SUPFAM" id="SSF88697">
    <property type="entry name" value="PUA domain-like"/>
    <property type="match status" value="1"/>
</dbReference>
<evidence type="ECO:0000313" key="6">
    <source>
        <dbReference type="EMBL" id="MBS4947944.1"/>
    </source>
</evidence>
<dbReference type="Pfam" id="PF17785">
    <property type="entry name" value="PUA_3"/>
    <property type="match status" value="1"/>
</dbReference>
<dbReference type="InterPro" id="IPR015947">
    <property type="entry name" value="PUA-like_sf"/>
</dbReference>